<evidence type="ECO:0000256" key="1">
    <source>
        <dbReference type="SAM" id="MobiDB-lite"/>
    </source>
</evidence>
<feature type="compositionally biased region" description="Low complexity" evidence="1">
    <location>
        <begin position="102"/>
        <end position="113"/>
    </location>
</feature>
<sequence length="201" mass="22167">MGLRSKLPLMFHQISWATYGTGVLLTAAIYYAIIGLTFYKTGLRNLFNRLRGRTRPHTNLSAGDLPLPDYSIVGPTRTDDVDYVPQDELVFGPAEGADEDPSSSSPSGTPTSDIELPEAYSGMIAEVKTLVRVVNESGEPKENFELLFRLIVGKYPELAGSAAEQLVNDYLLSEGVAELPFPLNEQELKTLWLNEDKLQTT</sequence>
<name>A0A494VSD8_9SPHI</name>
<dbReference type="OrthoDB" id="794999at2"/>
<evidence type="ECO:0000256" key="2">
    <source>
        <dbReference type="SAM" id="Phobius"/>
    </source>
</evidence>
<keyword evidence="2" id="KW-0472">Membrane</keyword>
<feature type="transmembrane region" description="Helical" evidence="2">
    <location>
        <begin position="16"/>
        <end position="39"/>
    </location>
</feature>
<gene>
    <name evidence="3" type="ORF">HYN43_002790</name>
</gene>
<accession>A0A494VSD8</accession>
<dbReference type="KEGG" id="muh:HYN43_002790"/>
<keyword evidence="2" id="KW-1133">Transmembrane helix</keyword>
<evidence type="ECO:0000313" key="4">
    <source>
        <dbReference type="Proteomes" id="UP000270046"/>
    </source>
</evidence>
<dbReference type="Proteomes" id="UP000270046">
    <property type="component" value="Chromosome"/>
</dbReference>
<keyword evidence="2" id="KW-0812">Transmembrane</keyword>
<keyword evidence="4" id="KW-1185">Reference proteome</keyword>
<organism evidence="3 4">
    <name type="scientific">Mucilaginibacter celer</name>
    <dbReference type="NCBI Taxonomy" id="2305508"/>
    <lineage>
        <taxon>Bacteria</taxon>
        <taxon>Pseudomonadati</taxon>
        <taxon>Bacteroidota</taxon>
        <taxon>Sphingobacteriia</taxon>
        <taxon>Sphingobacteriales</taxon>
        <taxon>Sphingobacteriaceae</taxon>
        <taxon>Mucilaginibacter</taxon>
    </lineage>
</organism>
<dbReference type="EMBL" id="CP032869">
    <property type="protein sequence ID" value="AYL94285.1"/>
    <property type="molecule type" value="Genomic_DNA"/>
</dbReference>
<feature type="region of interest" description="Disordered" evidence="1">
    <location>
        <begin position="92"/>
        <end position="115"/>
    </location>
</feature>
<proteinExistence type="predicted"/>
<dbReference type="AlphaFoldDB" id="A0A494VSD8"/>
<reference evidence="3 4" key="1">
    <citation type="submission" date="2018-10" db="EMBL/GenBank/DDBJ databases">
        <title>Genome sequencing of Mucilaginibacter sp. HYN0043.</title>
        <authorList>
            <person name="Kim M."/>
            <person name="Yi H."/>
        </authorList>
    </citation>
    <scope>NUCLEOTIDE SEQUENCE [LARGE SCALE GENOMIC DNA]</scope>
    <source>
        <strain evidence="3 4">HYN0043</strain>
    </source>
</reference>
<protein>
    <submittedName>
        <fullName evidence="3">Uncharacterized protein</fullName>
    </submittedName>
</protein>
<evidence type="ECO:0000313" key="3">
    <source>
        <dbReference type="EMBL" id="AYL94285.1"/>
    </source>
</evidence>